<sequence length="115" mass="12989">MPGQTGPEGIAPLGPGYTNPVTVKRLHPTENRFELLAGEGRYRAYEKLMKEAKNPKWTAHWASIPAVILLQMNEGEFKEWGVRLSENKIRSFNWTAECVCFAKMRIDGKGLKEIG</sequence>
<evidence type="ECO:0000313" key="2">
    <source>
        <dbReference type="Proteomes" id="UP000807825"/>
    </source>
</evidence>
<proteinExistence type="predicted"/>
<organism evidence="1 2">
    <name type="scientific">Desulfomonile tiedjei</name>
    <dbReference type="NCBI Taxonomy" id="2358"/>
    <lineage>
        <taxon>Bacteria</taxon>
        <taxon>Pseudomonadati</taxon>
        <taxon>Thermodesulfobacteriota</taxon>
        <taxon>Desulfomonilia</taxon>
        <taxon>Desulfomonilales</taxon>
        <taxon>Desulfomonilaceae</taxon>
        <taxon>Desulfomonile</taxon>
    </lineage>
</organism>
<dbReference type="InterPro" id="IPR036086">
    <property type="entry name" value="ParB/Sulfiredoxin_sf"/>
</dbReference>
<dbReference type="AlphaFoldDB" id="A0A9D6Z7D7"/>
<accession>A0A9D6Z7D7</accession>
<comment type="caution">
    <text evidence="1">The sequence shown here is derived from an EMBL/GenBank/DDBJ whole genome shotgun (WGS) entry which is preliminary data.</text>
</comment>
<dbReference type="EMBL" id="JACRDE010000419">
    <property type="protein sequence ID" value="MBI5251011.1"/>
    <property type="molecule type" value="Genomic_DNA"/>
</dbReference>
<protein>
    <recommendedName>
        <fullName evidence="3">ParB/Sulfiredoxin domain-containing protein</fullName>
    </recommendedName>
</protein>
<name>A0A9D6Z7D7_9BACT</name>
<dbReference type="Proteomes" id="UP000807825">
    <property type="component" value="Unassembled WGS sequence"/>
</dbReference>
<evidence type="ECO:0008006" key="3">
    <source>
        <dbReference type="Google" id="ProtNLM"/>
    </source>
</evidence>
<dbReference type="SUPFAM" id="SSF110849">
    <property type="entry name" value="ParB/Sulfiredoxin"/>
    <property type="match status" value="1"/>
</dbReference>
<reference evidence="1" key="1">
    <citation type="submission" date="2020-07" db="EMBL/GenBank/DDBJ databases">
        <title>Huge and variable diversity of episymbiotic CPR bacteria and DPANN archaea in groundwater ecosystems.</title>
        <authorList>
            <person name="He C.Y."/>
            <person name="Keren R."/>
            <person name="Whittaker M."/>
            <person name="Farag I.F."/>
            <person name="Doudna J."/>
            <person name="Cate J.H.D."/>
            <person name="Banfield J.F."/>
        </authorList>
    </citation>
    <scope>NUCLEOTIDE SEQUENCE</scope>
    <source>
        <strain evidence="1">NC_groundwater_1664_Pr3_B-0.1um_52_9</strain>
    </source>
</reference>
<gene>
    <name evidence="1" type="ORF">HY912_16095</name>
</gene>
<evidence type="ECO:0000313" key="1">
    <source>
        <dbReference type="EMBL" id="MBI5251011.1"/>
    </source>
</evidence>